<dbReference type="GeneID" id="80899378"/>
<keyword evidence="2" id="KW-0812">Transmembrane</keyword>
<dbReference type="AlphaFoldDB" id="A0A9W8QAP5"/>
<feature type="compositionally biased region" description="Low complexity" evidence="1">
    <location>
        <begin position="396"/>
        <end position="412"/>
    </location>
</feature>
<gene>
    <name evidence="3" type="ORF">LMH87_012219</name>
</gene>
<sequence>MLRRTMDVDKWLGSVNLYEAAQIWARFNSACEPHKMVLWSGIEFEQAEDWARKHDRKTLTQAMGPLMDKSNPSCRRNIKDDYQWCLYVHAASILFAVFISTGSEVVVLARHPPQRFNPYYESYYQNIEEPWFTACCDPDKFKIMLAHPQIEGAGDCLYHYWPVDRVDEWKRMFPHPKVLTPRPWPHHTWDSVKTSECQETDLRREKHTIMEKLYFYKTGASIYWAVTTSRATATLCAEKCRRKMDNQRLPVEANPLRVNASNQPQQAKSDSPKAQMKSATTAQTKSASMVQAKSASTAQAKSASKGQAKSVFAAQAKSASEVKLKSTSKVKAQPTPKTEAKITSKPKAKSTSTAQVQPTFKAQEKSPSETRAKPTSKAKAASASKAKAKSVSEAQTKSPSTASTLSPAAKTKSAQKKKKAIKPNDQKGEQLVQPT</sequence>
<comment type="caution">
    <text evidence="3">The sequence shown here is derived from an EMBL/GenBank/DDBJ whole genome shotgun (WGS) entry which is preliminary data.</text>
</comment>
<dbReference type="PANTHER" id="PTHR34403">
    <property type="entry name" value="TOL-PAL SYSTEM PROTEIN TOLA"/>
    <property type="match status" value="1"/>
</dbReference>
<feature type="compositionally biased region" description="Basic and acidic residues" evidence="1">
    <location>
        <begin position="362"/>
        <end position="372"/>
    </location>
</feature>
<protein>
    <submittedName>
        <fullName evidence="3">Uncharacterized protein</fullName>
    </submittedName>
</protein>
<feature type="transmembrane region" description="Helical" evidence="2">
    <location>
        <begin position="84"/>
        <end position="109"/>
    </location>
</feature>
<feature type="compositionally biased region" description="Polar residues" evidence="1">
    <location>
        <begin position="259"/>
        <end position="269"/>
    </location>
</feature>
<feature type="compositionally biased region" description="Polar residues" evidence="1">
    <location>
        <begin position="277"/>
        <end position="289"/>
    </location>
</feature>
<dbReference type="Proteomes" id="UP001144673">
    <property type="component" value="Chromosome 4"/>
</dbReference>
<dbReference type="RefSeq" id="XP_056053241.1">
    <property type="nucleotide sequence ID" value="XM_056201495.1"/>
</dbReference>
<organism evidence="3 4">
    <name type="scientific">Akanthomyces muscarius</name>
    <name type="common">Entomopathogenic fungus</name>
    <name type="synonym">Lecanicillium muscarium</name>
    <dbReference type="NCBI Taxonomy" id="2231603"/>
    <lineage>
        <taxon>Eukaryota</taxon>
        <taxon>Fungi</taxon>
        <taxon>Dikarya</taxon>
        <taxon>Ascomycota</taxon>
        <taxon>Pezizomycotina</taxon>
        <taxon>Sordariomycetes</taxon>
        <taxon>Hypocreomycetidae</taxon>
        <taxon>Hypocreales</taxon>
        <taxon>Cordycipitaceae</taxon>
        <taxon>Akanthomyces</taxon>
    </lineage>
</organism>
<name>A0A9W8QAP5_AKAMU</name>
<feature type="compositionally biased region" description="Polar residues" evidence="1">
    <location>
        <begin position="349"/>
        <end position="360"/>
    </location>
</feature>
<evidence type="ECO:0000313" key="4">
    <source>
        <dbReference type="Proteomes" id="UP001144673"/>
    </source>
</evidence>
<keyword evidence="4" id="KW-1185">Reference proteome</keyword>
<keyword evidence="2" id="KW-1133">Transmembrane helix</keyword>
<evidence type="ECO:0000256" key="2">
    <source>
        <dbReference type="SAM" id="Phobius"/>
    </source>
</evidence>
<feature type="region of interest" description="Disordered" evidence="1">
    <location>
        <begin position="247"/>
        <end position="289"/>
    </location>
</feature>
<accession>A0A9W8QAP5</accession>
<dbReference type="InterPro" id="IPR050972">
    <property type="entry name" value="SDr-like"/>
</dbReference>
<dbReference type="KEGG" id="amus:LMH87_012219"/>
<reference evidence="3" key="1">
    <citation type="journal article" date="2023" name="Access Microbiol">
        <title>De-novo genome assembly for Akanthomyces muscarius, a biocontrol agent of insect agricultural pests.</title>
        <authorList>
            <person name="Erdos Z."/>
            <person name="Studholme D.J."/>
            <person name="Raymond B."/>
            <person name="Sharma M."/>
        </authorList>
    </citation>
    <scope>NUCLEOTIDE SEQUENCE</scope>
    <source>
        <strain evidence="3">Ve6</strain>
    </source>
</reference>
<feature type="region of interest" description="Disordered" evidence="1">
    <location>
        <begin position="316"/>
        <end position="435"/>
    </location>
</feature>
<dbReference type="EMBL" id="JAJHUN010000009">
    <property type="protein sequence ID" value="KAJ4151527.1"/>
    <property type="molecule type" value="Genomic_DNA"/>
</dbReference>
<proteinExistence type="predicted"/>
<dbReference type="PANTHER" id="PTHR34403:SF16">
    <property type="entry name" value="GLYCINE, ALANINE AND ASPARAGINE-RICH PROTEIN-LIKE"/>
    <property type="match status" value="1"/>
</dbReference>
<keyword evidence="2" id="KW-0472">Membrane</keyword>
<evidence type="ECO:0000256" key="1">
    <source>
        <dbReference type="SAM" id="MobiDB-lite"/>
    </source>
</evidence>
<evidence type="ECO:0000313" key="3">
    <source>
        <dbReference type="EMBL" id="KAJ4151527.1"/>
    </source>
</evidence>